<evidence type="ECO:0000256" key="27">
    <source>
        <dbReference type="ARBA" id="ARBA00047438"/>
    </source>
</evidence>
<evidence type="ECO:0000256" key="5">
    <source>
        <dbReference type="ARBA" id="ARBA00004502"/>
    </source>
</evidence>
<dbReference type="EC" id="3.1.1.79" evidence="10"/>
<keyword evidence="45" id="KW-1185">Reference proteome</keyword>
<dbReference type="GO" id="GO:0005829">
    <property type="term" value="C:cytosol"/>
    <property type="evidence" value="ECO:0007669"/>
    <property type="project" value="UniProtKB-SubCell"/>
</dbReference>
<evidence type="ECO:0000256" key="38">
    <source>
        <dbReference type="ARBA" id="ARBA00049372"/>
    </source>
</evidence>
<evidence type="ECO:0000259" key="42">
    <source>
        <dbReference type="Pfam" id="PF06350"/>
    </source>
</evidence>
<evidence type="ECO:0000313" key="45">
    <source>
        <dbReference type="Proteomes" id="UP000241769"/>
    </source>
</evidence>
<keyword evidence="15" id="KW-0153">Cholesterol metabolism</keyword>
<comment type="catalytic activity">
    <reaction evidence="28">
        <text>1,2-di-(9Z-octadecenoyl)-glycerol + H2O = 2-(9Z-octadecenoyl)-glycerol + (9Z)-octadecenoate + H(+)</text>
        <dbReference type="Rhea" id="RHEA:38659"/>
        <dbReference type="ChEBI" id="CHEBI:15377"/>
        <dbReference type="ChEBI" id="CHEBI:15378"/>
        <dbReference type="ChEBI" id="CHEBI:30823"/>
        <dbReference type="ChEBI" id="CHEBI:52323"/>
        <dbReference type="ChEBI" id="CHEBI:73990"/>
    </reaction>
    <physiologicalReaction direction="left-to-right" evidence="28">
        <dbReference type="Rhea" id="RHEA:38660"/>
    </physiologicalReaction>
</comment>
<dbReference type="OrthoDB" id="14627at2759"/>
<evidence type="ECO:0000313" key="44">
    <source>
        <dbReference type="EMBL" id="PRP76922.1"/>
    </source>
</evidence>
<evidence type="ECO:0000256" key="41">
    <source>
        <dbReference type="SAM" id="MobiDB-lite"/>
    </source>
</evidence>
<dbReference type="UniPathway" id="UPA00256"/>
<evidence type="ECO:0000256" key="32">
    <source>
        <dbReference type="ARBA" id="ARBA00048386"/>
    </source>
</evidence>
<comment type="subunit">
    <text evidence="26">Monomer and homodimer. Interacts with CAVIN1 in the adipocyte cytoplasm. Interacts with PLIN5.</text>
</comment>
<dbReference type="Proteomes" id="UP000241769">
    <property type="component" value="Unassembled WGS sequence"/>
</dbReference>
<comment type="catalytic activity">
    <reaction evidence="37">
        <text>a monoacylglycerol + H2O = glycerol + a fatty acid + H(+)</text>
        <dbReference type="Rhea" id="RHEA:15245"/>
        <dbReference type="ChEBI" id="CHEBI:15377"/>
        <dbReference type="ChEBI" id="CHEBI:15378"/>
        <dbReference type="ChEBI" id="CHEBI:17408"/>
        <dbReference type="ChEBI" id="CHEBI:17754"/>
        <dbReference type="ChEBI" id="CHEBI:28868"/>
        <dbReference type="EC" id="3.1.1.79"/>
    </reaction>
</comment>
<evidence type="ECO:0000256" key="11">
    <source>
        <dbReference type="ARBA" id="ARBA00013254"/>
    </source>
</evidence>
<evidence type="ECO:0000256" key="34">
    <source>
        <dbReference type="ARBA" id="ARBA00048674"/>
    </source>
</evidence>
<comment type="pathway">
    <text evidence="8">Lipid metabolism.</text>
</comment>
<comment type="catalytic activity">
    <reaction evidence="38">
        <text>1,3-di-(9Z-octadecenoyl)-glycerol + H2O = 1-(9Z-octadecenoyl)-glycerol + (9Z)-octadecenoate + H(+)</text>
        <dbReference type="Rhea" id="RHEA:39939"/>
        <dbReference type="ChEBI" id="CHEBI:15377"/>
        <dbReference type="ChEBI" id="CHEBI:15378"/>
        <dbReference type="ChEBI" id="CHEBI:30823"/>
        <dbReference type="ChEBI" id="CHEBI:75342"/>
        <dbReference type="ChEBI" id="CHEBI:75735"/>
    </reaction>
    <physiologicalReaction direction="left-to-right" evidence="38">
        <dbReference type="Rhea" id="RHEA:39940"/>
    </physiologicalReaction>
</comment>
<dbReference type="GO" id="GO:0005811">
    <property type="term" value="C:lipid droplet"/>
    <property type="evidence" value="ECO:0007669"/>
    <property type="project" value="UniProtKB-SubCell"/>
</dbReference>
<keyword evidence="16" id="KW-0551">Lipid droplet</keyword>
<keyword evidence="20" id="KW-0472">Membrane</keyword>
<keyword evidence="14" id="KW-0963">Cytoplasm</keyword>
<evidence type="ECO:0000256" key="21">
    <source>
        <dbReference type="ARBA" id="ARBA00023166"/>
    </source>
</evidence>
<dbReference type="PANTHER" id="PTHR23025">
    <property type="entry name" value="TRIACYLGLYCEROL LIPASE"/>
    <property type="match status" value="1"/>
</dbReference>
<comment type="catalytic activity">
    <reaction evidence="27">
        <text>1-(9Z-octadecenoyl)-glycerol + H2O = glycerol + (9Z)-octadecenoate + H(+)</text>
        <dbReference type="Rhea" id="RHEA:38487"/>
        <dbReference type="ChEBI" id="CHEBI:15377"/>
        <dbReference type="ChEBI" id="CHEBI:15378"/>
        <dbReference type="ChEBI" id="CHEBI:17754"/>
        <dbReference type="ChEBI" id="CHEBI:30823"/>
        <dbReference type="ChEBI" id="CHEBI:75342"/>
    </reaction>
    <physiologicalReaction direction="left-to-right" evidence="27">
        <dbReference type="Rhea" id="RHEA:38488"/>
    </physiologicalReaction>
</comment>
<comment type="catalytic activity">
    <reaction evidence="30">
        <text>cholesteryl (9Z-octadecenoate) + H2O = cholesterol + (9Z)-octadecenoate + H(+)</text>
        <dbReference type="Rhea" id="RHEA:33875"/>
        <dbReference type="ChEBI" id="CHEBI:15377"/>
        <dbReference type="ChEBI" id="CHEBI:15378"/>
        <dbReference type="ChEBI" id="CHEBI:16113"/>
        <dbReference type="ChEBI" id="CHEBI:30823"/>
        <dbReference type="ChEBI" id="CHEBI:46898"/>
    </reaction>
    <physiologicalReaction direction="left-to-right" evidence="30">
        <dbReference type="Rhea" id="RHEA:33876"/>
    </physiologicalReaction>
</comment>
<evidence type="ECO:0000256" key="9">
    <source>
        <dbReference type="ARBA" id="ARBA00010515"/>
    </source>
</evidence>
<evidence type="ECO:0000256" key="26">
    <source>
        <dbReference type="ARBA" id="ARBA00046695"/>
    </source>
</evidence>
<dbReference type="PROSITE" id="PS01173">
    <property type="entry name" value="LIPASE_GDXG_HIS"/>
    <property type="match status" value="1"/>
</dbReference>
<name>A0A2P6MYY9_9EUKA</name>
<comment type="caution">
    <text evidence="44">The sequence shown here is derived from an EMBL/GenBank/DDBJ whole genome shotgun (WGS) entry which is preliminary data.</text>
</comment>
<keyword evidence="19" id="KW-0443">Lipid metabolism</keyword>
<comment type="catalytic activity">
    <reaction evidence="2">
        <text>Hydrolyzes glycerol monoesters of long-chain fatty acids.</text>
        <dbReference type="EC" id="3.1.1.23"/>
    </reaction>
</comment>
<sequence length="798" mass="88943">MLTTTQEEAIDHREFLVRASSRDHLLVRRASKSQPLTKPATLPTISALDTAIHTSDEEDNQTELIESSVVGQQDEEDGTIIQGPVKAIACGISEIEAENFSTSKLQDAILFERAYTSQFCQKIKMNYKKVPEFTKIDRHFANELLNTLVTMEPHIDIMLKLSKTAGICEGFNGYRSLLVVLKRVLIKVNENLAQCPDYENSTFTIPGDFSLKRWEKGVKDYVRQLQVVQGTLALAVELSSKTDDLFVNHEKFEKSEEDLIISFATKLPMDSFFGNNFGTQFSKNVQTMLKMVVLAQTSFSQSKGDSALANNWFLRGTRAIMWGAYYNAFPKVAAERFVEVSTSPDVRDMQQFWNLTEGSMAENVTGLTVTGGSDYKLTIPPRKFQVYRLDGTQCDVLPPSLSPAMLTKAEEDSPGAGEPLLAVNARLISHIDYRTHLIDENDQARREYQAKLTRRETKKQLQQTLRGLTEKIGFRSKSSTTGEFTSDGKAPEEDNDRMYYSTSQIPRTMVMNDSVESSPSSRPQSIITPNASPTASTISTNKKMSRYLIIYFHGGGFVAQTTSSHLTHVRHWSKETSAPVLSVDYRLAPDYPFPTAFQECYYSYLWAIQNAWKLGSTAEKVILCGDSAGGNLAAAVTVRAIVENVRVPDGLILAYPAVYMMFVPSPSRLLSAIDPLLPTVTLKKCFEAYLPKEEEVNPLDNPYLSPACASDEIFSKFPDKTYIICGTADPLLDDSIYLAKKLVTVGKPVTLKIYEDFPHGFINLGAVPGYGKECWEGVQQIAEYMKCVFGAPPLSPPV</sequence>
<evidence type="ECO:0000256" key="10">
    <source>
        <dbReference type="ARBA" id="ARBA00013088"/>
    </source>
</evidence>
<evidence type="ECO:0000256" key="36">
    <source>
        <dbReference type="ARBA" id="ARBA00049143"/>
    </source>
</evidence>
<comment type="catalytic activity">
    <reaction evidence="34">
        <text>1,2-di-(9Z-octadecenoyl)-glycerol + H2O = (9Z-octadecenoyl)-glycerol + (9Z)-octadecenoate + H(+)</text>
        <dbReference type="Rhea" id="RHEA:38455"/>
        <dbReference type="ChEBI" id="CHEBI:15377"/>
        <dbReference type="ChEBI" id="CHEBI:15378"/>
        <dbReference type="ChEBI" id="CHEBI:30823"/>
        <dbReference type="ChEBI" id="CHEBI:52323"/>
        <dbReference type="ChEBI" id="CHEBI:75937"/>
    </reaction>
    <physiologicalReaction direction="left-to-right" evidence="34">
        <dbReference type="Rhea" id="RHEA:38456"/>
    </physiologicalReaction>
</comment>
<evidence type="ECO:0000256" key="7">
    <source>
        <dbReference type="ARBA" id="ARBA00004879"/>
    </source>
</evidence>
<evidence type="ECO:0000256" key="31">
    <source>
        <dbReference type="ARBA" id="ARBA00047674"/>
    </source>
</evidence>
<dbReference type="GO" id="GO:0047372">
    <property type="term" value="F:monoacylglycerol lipase activity"/>
    <property type="evidence" value="ECO:0007669"/>
    <property type="project" value="UniProtKB-EC"/>
</dbReference>
<gene>
    <name evidence="44" type="ORF">PROFUN_06200</name>
</gene>
<evidence type="ECO:0000256" key="19">
    <source>
        <dbReference type="ARBA" id="ARBA00023098"/>
    </source>
</evidence>
<comment type="catalytic activity">
    <reaction evidence="39">
        <text>2-(9Z-octadecenoyl)-glycerol + H2O = glycerol + (9Z)-octadecenoate + H(+)</text>
        <dbReference type="Rhea" id="RHEA:38491"/>
        <dbReference type="ChEBI" id="CHEBI:15377"/>
        <dbReference type="ChEBI" id="CHEBI:15378"/>
        <dbReference type="ChEBI" id="CHEBI:17754"/>
        <dbReference type="ChEBI" id="CHEBI:30823"/>
        <dbReference type="ChEBI" id="CHEBI:73990"/>
    </reaction>
    <physiologicalReaction direction="left-to-right" evidence="39">
        <dbReference type="Rhea" id="RHEA:38492"/>
    </physiologicalReaction>
</comment>
<evidence type="ECO:0000256" key="16">
    <source>
        <dbReference type="ARBA" id="ARBA00022677"/>
    </source>
</evidence>
<evidence type="ECO:0000256" key="13">
    <source>
        <dbReference type="ARBA" id="ARBA00022475"/>
    </source>
</evidence>
<comment type="catalytic activity">
    <reaction evidence="36">
        <text>2,3-di-(9Z)-octadecenoyl-sn-glycerol + H2O = 2-(9Z-octadecenoyl)-glycerol + (9Z)-octadecenoate + H(+)</text>
        <dbReference type="Rhea" id="RHEA:38383"/>
        <dbReference type="ChEBI" id="CHEBI:15377"/>
        <dbReference type="ChEBI" id="CHEBI:15378"/>
        <dbReference type="ChEBI" id="CHEBI:30823"/>
        <dbReference type="ChEBI" id="CHEBI:73990"/>
        <dbReference type="ChEBI" id="CHEBI:75824"/>
    </reaction>
    <physiologicalReaction direction="left-to-right" evidence="36">
        <dbReference type="Rhea" id="RHEA:38384"/>
    </physiologicalReaction>
</comment>
<evidence type="ECO:0000256" key="30">
    <source>
        <dbReference type="ARBA" id="ARBA00047653"/>
    </source>
</evidence>
<comment type="catalytic activity">
    <reaction evidence="33">
        <text>1,2-di-(9Z-octadecenoyl)-glycerol + (9Z)-octadecenoate + H(+) = 1,2,3-tri-(9Z-octadecenoyl)-glycerol + H2O</text>
        <dbReference type="Rhea" id="RHEA:38379"/>
        <dbReference type="ChEBI" id="CHEBI:15377"/>
        <dbReference type="ChEBI" id="CHEBI:15378"/>
        <dbReference type="ChEBI" id="CHEBI:30823"/>
        <dbReference type="ChEBI" id="CHEBI:52323"/>
        <dbReference type="ChEBI" id="CHEBI:53753"/>
    </reaction>
    <physiologicalReaction direction="right-to-left" evidence="33">
        <dbReference type="Rhea" id="RHEA:38381"/>
    </physiologicalReaction>
</comment>
<evidence type="ECO:0000256" key="39">
    <source>
        <dbReference type="ARBA" id="ARBA00049461"/>
    </source>
</evidence>
<dbReference type="Pfam" id="PF07859">
    <property type="entry name" value="Abhydrolase_3"/>
    <property type="match status" value="1"/>
</dbReference>
<dbReference type="PANTHER" id="PTHR23025:SF3">
    <property type="entry name" value="HORMONE-SENSITIVE LIPASE"/>
    <property type="match status" value="1"/>
</dbReference>
<comment type="catalytic activity">
    <reaction evidence="31">
        <text>a diacylglycerol + H2O = a monoacylglycerol + a fatty acid + H(+)</text>
        <dbReference type="Rhea" id="RHEA:32731"/>
        <dbReference type="ChEBI" id="CHEBI:15377"/>
        <dbReference type="ChEBI" id="CHEBI:15378"/>
        <dbReference type="ChEBI" id="CHEBI:17408"/>
        <dbReference type="ChEBI" id="CHEBI:18035"/>
        <dbReference type="ChEBI" id="CHEBI:28868"/>
        <dbReference type="EC" id="3.1.1.79"/>
    </reaction>
</comment>
<proteinExistence type="inferred from homology"/>
<dbReference type="SUPFAM" id="SSF53474">
    <property type="entry name" value="alpha/beta-Hydrolases"/>
    <property type="match status" value="1"/>
</dbReference>
<comment type="pathway">
    <text evidence="7">Glycerolipid metabolism; triacylglycerol degradation.</text>
</comment>
<keyword evidence="17" id="KW-0378">Hydrolase</keyword>
<feature type="compositionally biased region" description="Low complexity" evidence="41">
    <location>
        <begin position="514"/>
        <end position="525"/>
    </location>
</feature>
<evidence type="ECO:0000256" key="12">
    <source>
        <dbReference type="ARBA" id="ARBA00015845"/>
    </source>
</evidence>
<protein>
    <recommendedName>
        <fullName evidence="12">Hormone-sensitive lipase</fullName>
        <ecNumber evidence="11">3.1.1.23</ecNumber>
        <ecNumber evidence="10">3.1.1.79</ecNumber>
    </recommendedName>
    <alternativeName>
        <fullName evidence="25">Monoacylglycerol lipase LIPE</fullName>
    </alternativeName>
    <alternativeName>
        <fullName evidence="24">Retinyl ester hydrolase</fullName>
    </alternativeName>
</protein>
<dbReference type="GO" id="GO:0004771">
    <property type="term" value="F:sterol ester esterase activity"/>
    <property type="evidence" value="ECO:0007669"/>
    <property type="project" value="TreeGrafter"/>
</dbReference>
<reference evidence="44 45" key="1">
    <citation type="journal article" date="2018" name="Genome Biol. Evol.">
        <title>Multiple Roots of Fruiting Body Formation in Amoebozoa.</title>
        <authorList>
            <person name="Hillmann F."/>
            <person name="Forbes G."/>
            <person name="Novohradska S."/>
            <person name="Ferling I."/>
            <person name="Riege K."/>
            <person name="Groth M."/>
            <person name="Westermann M."/>
            <person name="Marz M."/>
            <person name="Spaller T."/>
            <person name="Winckler T."/>
            <person name="Schaap P."/>
            <person name="Glockner G."/>
        </authorList>
    </citation>
    <scope>NUCLEOTIDE SEQUENCE [LARGE SCALE GENOMIC DNA]</scope>
    <source>
        <strain evidence="44 45">Jena</strain>
    </source>
</reference>
<evidence type="ECO:0000256" key="20">
    <source>
        <dbReference type="ARBA" id="ARBA00023136"/>
    </source>
</evidence>
<comment type="catalytic activity">
    <reaction evidence="23">
        <text>1-O-hexadecyl-2-acetyl-sn-glycerol + H2O = 1-O-hexadecyl-sn-glycerol + acetate + H(+)</text>
        <dbReference type="Rhea" id="RHEA:38563"/>
        <dbReference type="ChEBI" id="CHEBI:15377"/>
        <dbReference type="ChEBI" id="CHEBI:15378"/>
        <dbReference type="ChEBI" id="CHEBI:30089"/>
        <dbReference type="ChEBI" id="CHEBI:34115"/>
        <dbReference type="ChEBI" id="CHEBI:75936"/>
    </reaction>
    <physiologicalReaction direction="left-to-right" evidence="23">
        <dbReference type="Rhea" id="RHEA:38564"/>
    </physiologicalReaction>
</comment>
<evidence type="ECO:0000256" key="33">
    <source>
        <dbReference type="ARBA" id="ARBA00048657"/>
    </source>
</evidence>
<evidence type="ECO:0000256" key="3">
    <source>
        <dbReference type="ARBA" id="ARBA00004236"/>
    </source>
</evidence>
<organism evidence="44 45">
    <name type="scientific">Planoprotostelium fungivorum</name>
    <dbReference type="NCBI Taxonomy" id="1890364"/>
    <lineage>
        <taxon>Eukaryota</taxon>
        <taxon>Amoebozoa</taxon>
        <taxon>Evosea</taxon>
        <taxon>Variosea</taxon>
        <taxon>Cavosteliida</taxon>
        <taxon>Cavosteliaceae</taxon>
        <taxon>Planoprotostelium</taxon>
    </lineage>
</organism>
<keyword evidence="21" id="KW-1207">Sterol metabolism</keyword>
<evidence type="ECO:0000256" key="6">
    <source>
        <dbReference type="ARBA" id="ARBA00004514"/>
    </source>
</evidence>
<dbReference type="Pfam" id="PF06350">
    <property type="entry name" value="HSL_N"/>
    <property type="match status" value="1"/>
</dbReference>
<dbReference type="InterPro" id="IPR010468">
    <property type="entry name" value="HSL_N"/>
</dbReference>
<evidence type="ECO:0000256" key="17">
    <source>
        <dbReference type="ARBA" id="ARBA00022801"/>
    </source>
</evidence>
<dbReference type="GO" id="GO:0008203">
    <property type="term" value="P:cholesterol metabolic process"/>
    <property type="evidence" value="ECO:0007669"/>
    <property type="project" value="UniProtKB-KW"/>
</dbReference>
<comment type="catalytic activity">
    <reaction evidence="32">
        <text>1,2,3-tri-(9Z-octadecenoyl)-glycerol + H2O = di-(9Z)-octadecenoylglycerol + (9Z)-octadecenoate + H(+)</text>
        <dbReference type="Rhea" id="RHEA:38575"/>
        <dbReference type="ChEBI" id="CHEBI:15377"/>
        <dbReference type="ChEBI" id="CHEBI:15378"/>
        <dbReference type="ChEBI" id="CHEBI:30823"/>
        <dbReference type="ChEBI" id="CHEBI:53753"/>
        <dbReference type="ChEBI" id="CHEBI:75945"/>
    </reaction>
    <physiologicalReaction direction="left-to-right" evidence="32">
        <dbReference type="Rhea" id="RHEA:38576"/>
    </physiologicalReaction>
</comment>
<comment type="catalytic activity">
    <reaction evidence="1">
        <text>a triacylglycerol + H2O = a diacylglycerol + a fatty acid + H(+)</text>
        <dbReference type="Rhea" id="RHEA:12044"/>
        <dbReference type="ChEBI" id="CHEBI:15377"/>
        <dbReference type="ChEBI" id="CHEBI:15378"/>
        <dbReference type="ChEBI" id="CHEBI:17855"/>
        <dbReference type="ChEBI" id="CHEBI:18035"/>
        <dbReference type="ChEBI" id="CHEBI:28868"/>
        <dbReference type="EC" id="3.1.1.79"/>
    </reaction>
</comment>
<evidence type="ECO:0000256" key="25">
    <source>
        <dbReference type="ARBA" id="ARBA00031112"/>
    </source>
</evidence>
<keyword evidence="18" id="KW-0442">Lipid degradation</keyword>
<evidence type="ECO:0000256" key="40">
    <source>
        <dbReference type="ARBA" id="ARBA00049519"/>
    </source>
</evidence>
<dbReference type="Gene3D" id="3.40.50.1820">
    <property type="entry name" value="alpha/beta hydrolase"/>
    <property type="match status" value="1"/>
</dbReference>
<dbReference type="GO" id="GO:0004806">
    <property type="term" value="F:triacylglycerol lipase activity"/>
    <property type="evidence" value="ECO:0007669"/>
    <property type="project" value="TreeGrafter"/>
</dbReference>
<dbReference type="InterPro" id="IPR002168">
    <property type="entry name" value="Lipase_GDXG_HIS_AS"/>
</dbReference>
<dbReference type="InterPro" id="IPR013094">
    <property type="entry name" value="AB_hydrolase_3"/>
</dbReference>
<evidence type="ECO:0000256" key="2">
    <source>
        <dbReference type="ARBA" id="ARBA00001613"/>
    </source>
</evidence>
<evidence type="ECO:0000256" key="37">
    <source>
        <dbReference type="ARBA" id="ARBA00049208"/>
    </source>
</evidence>
<evidence type="ECO:0000256" key="4">
    <source>
        <dbReference type="ARBA" id="ARBA00004345"/>
    </source>
</evidence>
<dbReference type="STRING" id="1890364.A0A2P6MYY9"/>
<evidence type="ECO:0000256" key="24">
    <source>
        <dbReference type="ARBA" id="ARBA00030031"/>
    </source>
</evidence>
<comment type="catalytic activity">
    <reaction evidence="29">
        <text>2-(5Z,8Z,11Z,14Z-eicosatetraenoyl)-glycerol + H2O = glycerol + (5Z,8Z,11Z,14Z)-eicosatetraenoate + H(+)</text>
        <dbReference type="Rhea" id="RHEA:26132"/>
        <dbReference type="ChEBI" id="CHEBI:15377"/>
        <dbReference type="ChEBI" id="CHEBI:15378"/>
        <dbReference type="ChEBI" id="CHEBI:17754"/>
        <dbReference type="ChEBI" id="CHEBI:32395"/>
        <dbReference type="ChEBI" id="CHEBI:52392"/>
    </reaction>
    <physiologicalReaction direction="left-to-right" evidence="29">
        <dbReference type="Rhea" id="RHEA:26133"/>
    </physiologicalReaction>
</comment>
<evidence type="ECO:0000256" key="29">
    <source>
        <dbReference type="ARBA" id="ARBA00047476"/>
    </source>
</evidence>
<dbReference type="InParanoid" id="A0A2P6MYY9"/>
<accession>A0A2P6MYY9</accession>
<feature type="region of interest" description="Disordered" evidence="41">
    <location>
        <begin position="513"/>
        <end position="537"/>
    </location>
</feature>
<dbReference type="GO" id="GO:0005901">
    <property type="term" value="C:caveola"/>
    <property type="evidence" value="ECO:0007669"/>
    <property type="project" value="UniProtKB-SubCell"/>
</dbReference>
<dbReference type="InterPro" id="IPR029058">
    <property type="entry name" value="AB_hydrolase_fold"/>
</dbReference>
<keyword evidence="22" id="KW-0753">Steroid metabolism</keyword>
<dbReference type="AlphaFoldDB" id="A0A2P6MYY9"/>
<comment type="similarity">
    <text evidence="9">Belongs to the 'GDXG' lipolytic enzyme family.</text>
</comment>
<evidence type="ECO:0000256" key="35">
    <source>
        <dbReference type="ARBA" id="ARBA00049053"/>
    </source>
</evidence>
<evidence type="ECO:0000256" key="8">
    <source>
        <dbReference type="ARBA" id="ARBA00005189"/>
    </source>
</evidence>
<keyword evidence="13" id="KW-1003">Cell membrane</keyword>
<comment type="subcellular location">
    <subcellularLocation>
        <location evidence="3">Cell membrane</location>
    </subcellularLocation>
    <subcellularLocation>
        <location evidence="6">Cytoplasm</location>
        <location evidence="6">Cytosol</location>
    </subcellularLocation>
    <subcellularLocation>
        <location evidence="5">Lipid droplet</location>
    </subcellularLocation>
    <subcellularLocation>
        <location evidence="4">Membrane</location>
        <location evidence="4">Caveola</location>
    </subcellularLocation>
</comment>
<feature type="domain" description="Alpha/beta hydrolase fold-3" evidence="43">
    <location>
        <begin position="549"/>
        <end position="762"/>
    </location>
</feature>
<evidence type="ECO:0000256" key="14">
    <source>
        <dbReference type="ARBA" id="ARBA00022490"/>
    </source>
</evidence>
<evidence type="ECO:0000256" key="18">
    <source>
        <dbReference type="ARBA" id="ARBA00022963"/>
    </source>
</evidence>
<feature type="domain" description="Hormone-sensitive lipase N-terminal" evidence="42">
    <location>
        <begin position="172"/>
        <end position="431"/>
    </location>
</feature>
<evidence type="ECO:0000256" key="15">
    <source>
        <dbReference type="ARBA" id="ARBA00022548"/>
    </source>
</evidence>
<evidence type="ECO:0000256" key="22">
    <source>
        <dbReference type="ARBA" id="ARBA00023221"/>
    </source>
</evidence>
<feature type="region of interest" description="Disordered" evidence="41">
    <location>
        <begin position="476"/>
        <end position="497"/>
    </location>
</feature>
<evidence type="ECO:0000256" key="28">
    <source>
        <dbReference type="ARBA" id="ARBA00047458"/>
    </source>
</evidence>
<evidence type="ECO:0000256" key="23">
    <source>
        <dbReference type="ARBA" id="ARBA00023406"/>
    </source>
</evidence>
<comment type="catalytic activity">
    <reaction evidence="35">
        <text>all-trans-retinyl hexadecanoate + H2O = all-trans-retinol + hexadecanoate + H(+)</text>
        <dbReference type="Rhea" id="RHEA:13933"/>
        <dbReference type="ChEBI" id="CHEBI:7896"/>
        <dbReference type="ChEBI" id="CHEBI:15377"/>
        <dbReference type="ChEBI" id="CHEBI:15378"/>
        <dbReference type="ChEBI" id="CHEBI:17336"/>
        <dbReference type="ChEBI" id="CHEBI:17616"/>
    </reaction>
    <physiologicalReaction direction="left-to-right" evidence="35">
        <dbReference type="Rhea" id="RHEA:13934"/>
    </physiologicalReaction>
</comment>
<evidence type="ECO:0000256" key="1">
    <source>
        <dbReference type="ARBA" id="ARBA00000803"/>
    </source>
</evidence>
<dbReference type="EC" id="3.1.1.23" evidence="11"/>
<comment type="catalytic activity">
    <reaction evidence="40">
        <text>1,2-di-(9Z-octadecenoyl)-sn-glycerol + H2O = (9Z-octadecenoyl)-glycerol + (9Z)-octadecenoate + H(+)</text>
        <dbReference type="Rhea" id="RHEA:39935"/>
        <dbReference type="ChEBI" id="CHEBI:15377"/>
        <dbReference type="ChEBI" id="CHEBI:15378"/>
        <dbReference type="ChEBI" id="CHEBI:30823"/>
        <dbReference type="ChEBI" id="CHEBI:52333"/>
        <dbReference type="ChEBI" id="CHEBI:75937"/>
    </reaction>
    <physiologicalReaction direction="left-to-right" evidence="40">
        <dbReference type="Rhea" id="RHEA:39936"/>
    </physiologicalReaction>
</comment>
<feature type="compositionally biased region" description="Polar residues" evidence="41">
    <location>
        <begin position="526"/>
        <end position="537"/>
    </location>
</feature>
<dbReference type="GO" id="GO:0019433">
    <property type="term" value="P:triglyceride catabolic process"/>
    <property type="evidence" value="ECO:0007669"/>
    <property type="project" value="UniProtKB-UniPathway"/>
</dbReference>
<evidence type="ECO:0000259" key="43">
    <source>
        <dbReference type="Pfam" id="PF07859"/>
    </source>
</evidence>
<dbReference type="EMBL" id="MDYQ01000292">
    <property type="protein sequence ID" value="PRP76922.1"/>
    <property type="molecule type" value="Genomic_DNA"/>
</dbReference>